<protein>
    <recommendedName>
        <fullName evidence="10">Cyclin N-terminal domain-containing protein</fullName>
    </recommendedName>
</protein>
<evidence type="ECO:0000259" key="6">
    <source>
        <dbReference type="SMART" id="SM00385"/>
    </source>
</evidence>
<name>S7RHB3_GLOTA</name>
<accession>S7RHB3</accession>
<feature type="compositionally biased region" description="Low complexity" evidence="5">
    <location>
        <begin position="205"/>
        <end position="218"/>
    </location>
</feature>
<dbReference type="RefSeq" id="XP_007867965.1">
    <property type="nucleotide sequence ID" value="XM_007869774.1"/>
</dbReference>
<dbReference type="SUPFAM" id="SSF47954">
    <property type="entry name" value="Cyclin-like"/>
    <property type="match status" value="2"/>
</dbReference>
<feature type="compositionally biased region" description="Basic and acidic residues" evidence="5">
    <location>
        <begin position="271"/>
        <end position="285"/>
    </location>
</feature>
<dbReference type="Pfam" id="PF00134">
    <property type="entry name" value="Cyclin_N"/>
    <property type="match status" value="1"/>
</dbReference>
<dbReference type="KEGG" id="gtr:GLOTRDRAFT_63296"/>
<dbReference type="Gene3D" id="1.10.472.10">
    <property type="entry name" value="Cyclin-like"/>
    <property type="match status" value="2"/>
</dbReference>
<feature type="compositionally biased region" description="Acidic residues" evidence="5">
    <location>
        <begin position="310"/>
        <end position="321"/>
    </location>
</feature>
<feature type="domain" description="Cyclin-like" evidence="6">
    <location>
        <begin position="370"/>
        <end position="454"/>
    </location>
</feature>
<dbReference type="SMART" id="SM01332">
    <property type="entry name" value="Cyclin_C"/>
    <property type="match status" value="1"/>
</dbReference>
<feature type="domain" description="Cyclin C-terminal" evidence="7">
    <location>
        <begin position="463"/>
        <end position="577"/>
    </location>
</feature>
<dbReference type="Proteomes" id="UP000030669">
    <property type="component" value="Unassembled WGS sequence"/>
</dbReference>
<evidence type="ECO:0000256" key="5">
    <source>
        <dbReference type="SAM" id="MobiDB-lite"/>
    </source>
</evidence>
<dbReference type="PANTHER" id="PTHR10177">
    <property type="entry name" value="CYCLINS"/>
    <property type="match status" value="1"/>
</dbReference>
<evidence type="ECO:0000256" key="1">
    <source>
        <dbReference type="ARBA" id="ARBA00022618"/>
    </source>
</evidence>
<dbReference type="OMA" id="PACSKNQ"/>
<proteinExistence type="inferred from homology"/>
<evidence type="ECO:0000259" key="7">
    <source>
        <dbReference type="SMART" id="SM01332"/>
    </source>
</evidence>
<dbReference type="GO" id="GO:0051301">
    <property type="term" value="P:cell division"/>
    <property type="evidence" value="ECO:0007669"/>
    <property type="project" value="UniProtKB-KW"/>
</dbReference>
<feature type="compositionally biased region" description="Low complexity" evidence="5">
    <location>
        <begin position="53"/>
        <end position="73"/>
    </location>
</feature>
<keyword evidence="9" id="KW-1185">Reference proteome</keyword>
<keyword evidence="1" id="KW-0132">Cell division</keyword>
<dbReference type="HOGENOM" id="CLU_020695_10_1_1"/>
<gene>
    <name evidence="8" type="ORF">GLOTRDRAFT_63296</name>
</gene>
<keyword evidence="3" id="KW-0131">Cell cycle</keyword>
<organism evidence="8 9">
    <name type="scientific">Gloeophyllum trabeum (strain ATCC 11539 / FP-39264 / Madison 617)</name>
    <name type="common">Brown rot fungus</name>
    <dbReference type="NCBI Taxonomy" id="670483"/>
    <lineage>
        <taxon>Eukaryota</taxon>
        <taxon>Fungi</taxon>
        <taxon>Dikarya</taxon>
        <taxon>Basidiomycota</taxon>
        <taxon>Agaricomycotina</taxon>
        <taxon>Agaricomycetes</taxon>
        <taxon>Gloeophyllales</taxon>
        <taxon>Gloeophyllaceae</taxon>
        <taxon>Gloeophyllum</taxon>
    </lineage>
</organism>
<reference evidence="8 9" key="1">
    <citation type="journal article" date="2012" name="Science">
        <title>The Paleozoic origin of enzymatic lignin decomposition reconstructed from 31 fungal genomes.</title>
        <authorList>
            <person name="Floudas D."/>
            <person name="Binder M."/>
            <person name="Riley R."/>
            <person name="Barry K."/>
            <person name="Blanchette R.A."/>
            <person name="Henrissat B."/>
            <person name="Martinez A.T."/>
            <person name="Otillar R."/>
            <person name="Spatafora J.W."/>
            <person name="Yadav J.S."/>
            <person name="Aerts A."/>
            <person name="Benoit I."/>
            <person name="Boyd A."/>
            <person name="Carlson A."/>
            <person name="Copeland A."/>
            <person name="Coutinho P.M."/>
            <person name="de Vries R.P."/>
            <person name="Ferreira P."/>
            <person name="Findley K."/>
            <person name="Foster B."/>
            <person name="Gaskell J."/>
            <person name="Glotzer D."/>
            <person name="Gorecki P."/>
            <person name="Heitman J."/>
            <person name="Hesse C."/>
            <person name="Hori C."/>
            <person name="Igarashi K."/>
            <person name="Jurgens J.A."/>
            <person name="Kallen N."/>
            <person name="Kersten P."/>
            <person name="Kohler A."/>
            <person name="Kuees U."/>
            <person name="Kumar T.K.A."/>
            <person name="Kuo A."/>
            <person name="LaButti K."/>
            <person name="Larrondo L.F."/>
            <person name="Lindquist E."/>
            <person name="Ling A."/>
            <person name="Lombard V."/>
            <person name="Lucas S."/>
            <person name="Lundell T."/>
            <person name="Martin R."/>
            <person name="McLaughlin D.J."/>
            <person name="Morgenstern I."/>
            <person name="Morin E."/>
            <person name="Murat C."/>
            <person name="Nagy L.G."/>
            <person name="Nolan M."/>
            <person name="Ohm R.A."/>
            <person name="Patyshakuliyeva A."/>
            <person name="Rokas A."/>
            <person name="Ruiz-Duenas F.J."/>
            <person name="Sabat G."/>
            <person name="Salamov A."/>
            <person name="Samejima M."/>
            <person name="Schmutz J."/>
            <person name="Slot J.C."/>
            <person name="St John F."/>
            <person name="Stenlid J."/>
            <person name="Sun H."/>
            <person name="Sun S."/>
            <person name="Syed K."/>
            <person name="Tsang A."/>
            <person name="Wiebenga A."/>
            <person name="Young D."/>
            <person name="Pisabarro A."/>
            <person name="Eastwood D.C."/>
            <person name="Martin F."/>
            <person name="Cullen D."/>
            <person name="Grigoriev I.V."/>
            <person name="Hibbett D.S."/>
        </authorList>
    </citation>
    <scope>NUCLEOTIDE SEQUENCE [LARGE SCALE GENOMIC DNA]</scope>
    <source>
        <strain evidence="8 9">ATCC 11539</strain>
    </source>
</reference>
<evidence type="ECO:0000256" key="3">
    <source>
        <dbReference type="ARBA" id="ARBA00023306"/>
    </source>
</evidence>
<dbReference type="InterPro" id="IPR006671">
    <property type="entry name" value="Cyclin_N"/>
</dbReference>
<evidence type="ECO:0000313" key="8">
    <source>
        <dbReference type="EMBL" id="EPQ53660.1"/>
    </source>
</evidence>
<evidence type="ECO:0000256" key="4">
    <source>
        <dbReference type="RuleBase" id="RU000383"/>
    </source>
</evidence>
<dbReference type="Pfam" id="PF02984">
    <property type="entry name" value="Cyclin_C"/>
    <property type="match status" value="1"/>
</dbReference>
<evidence type="ECO:0008006" key="10">
    <source>
        <dbReference type="Google" id="ProtNLM"/>
    </source>
</evidence>
<dbReference type="SMART" id="SM00385">
    <property type="entry name" value="CYCLIN"/>
    <property type="match status" value="2"/>
</dbReference>
<feature type="compositionally biased region" description="Basic and acidic residues" evidence="5">
    <location>
        <begin position="112"/>
        <end position="125"/>
    </location>
</feature>
<dbReference type="eggNOG" id="KOG0653">
    <property type="taxonomic scope" value="Eukaryota"/>
</dbReference>
<dbReference type="FunFam" id="1.10.472.10:FF:000001">
    <property type="entry name" value="G2/mitotic-specific cyclin"/>
    <property type="match status" value="1"/>
</dbReference>
<dbReference type="InterPro" id="IPR036915">
    <property type="entry name" value="Cyclin-like_sf"/>
</dbReference>
<sequence length="630" mass="69935">MSSNIPTRRVTRTTTRATTAKDNENANARNARPVTRAKPPSKTAPATSVTTRAAGASAQPKAKATAAAEGSAQGKRKRAALGEVTAPPNRTKENPSRASKPPSKQQTAGAAKGKEKVENATELKAKTTTRAGSVSKATGSKAGATKPPSTGTRAPLGTVGGTATGNHRRTRSTTLQRLEEVEEVVEEEPMAIDHPVEPRRASGRTTVKTEVTVVETSTHATGARRASDKHVEKKTSTRSIKSVAPKPEEEEDEEDAHRAHKKRRTSPDPGDGDRETYEVETREQTTADLAQAFAEQLERASMSMEKEADPNGDEWTDLDAEDADDPLMVSEYVVEIFEYLKEVEQTTMPNPNYMENQKELAWKMRAILMDWLIQIHFRFRLLPETLFLCCNIIDRFLSARVVSVAKLQLVGITCLFIAAKTEEIVSPSVVNFLRCADSSYTEHDILQAEKYVLKTLDWNLSYPNPIHFLRRVSKADDYDVQARTIGKYLMEISIVEWRLLAAPPSLLAAAAVWLARLILCRDEWTPNLAHYSSYRESDIVPTAGIMLNYVLRPIRHPTFFKKYASKKYLKASTFVRAWALERWPEGTQVSLKDDLPVLKAEIRAYEERALAGAENGVAEAEYDEVEEAEV</sequence>
<evidence type="ECO:0000313" key="9">
    <source>
        <dbReference type="Proteomes" id="UP000030669"/>
    </source>
</evidence>
<dbReference type="EMBL" id="KB469305">
    <property type="protein sequence ID" value="EPQ53660.1"/>
    <property type="molecule type" value="Genomic_DNA"/>
</dbReference>
<dbReference type="AlphaFoldDB" id="S7RHB3"/>
<dbReference type="OrthoDB" id="5590282at2759"/>
<dbReference type="InterPro" id="IPR039361">
    <property type="entry name" value="Cyclin"/>
</dbReference>
<dbReference type="CDD" id="cd20568">
    <property type="entry name" value="CYCLIN_CLBs_yeast_rpt1"/>
    <property type="match status" value="1"/>
</dbReference>
<evidence type="ECO:0000256" key="2">
    <source>
        <dbReference type="ARBA" id="ARBA00023127"/>
    </source>
</evidence>
<dbReference type="InterPro" id="IPR013763">
    <property type="entry name" value="Cyclin-like_dom"/>
</dbReference>
<feature type="region of interest" description="Disordered" evidence="5">
    <location>
        <begin position="1"/>
        <end position="286"/>
    </location>
</feature>
<feature type="compositionally biased region" description="Acidic residues" evidence="5">
    <location>
        <begin position="180"/>
        <end position="190"/>
    </location>
</feature>
<dbReference type="InterPro" id="IPR004367">
    <property type="entry name" value="Cyclin_C-dom"/>
</dbReference>
<feature type="domain" description="Cyclin-like" evidence="6">
    <location>
        <begin position="467"/>
        <end position="548"/>
    </location>
</feature>
<comment type="similarity">
    <text evidence="4">Belongs to the cyclin family.</text>
</comment>
<dbReference type="STRING" id="670483.S7RHB3"/>
<feature type="region of interest" description="Disordered" evidence="5">
    <location>
        <begin position="300"/>
        <end position="321"/>
    </location>
</feature>
<feature type="compositionally biased region" description="Polar residues" evidence="5">
    <location>
        <begin position="126"/>
        <end position="138"/>
    </location>
</feature>
<keyword evidence="2 4" id="KW-0195">Cyclin</keyword>
<feature type="compositionally biased region" description="Basic and acidic residues" evidence="5">
    <location>
        <begin position="225"/>
        <end position="235"/>
    </location>
</feature>
<dbReference type="GeneID" id="19307536"/>